<comment type="caution">
    <text evidence="1">The sequence shown here is derived from an EMBL/GenBank/DDBJ whole genome shotgun (WGS) entry which is preliminary data.</text>
</comment>
<protein>
    <recommendedName>
        <fullName evidence="3">GxxExxY protein</fullName>
    </recommendedName>
</protein>
<dbReference type="Pfam" id="PF13366">
    <property type="entry name" value="PDDEXK_3"/>
    <property type="match status" value="1"/>
</dbReference>
<proteinExistence type="predicted"/>
<keyword evidence="2" id="KW-1185">Reference proteome</keyword>
<dbReference type="InterPro" id="IPR026350">
    <property type="entry name" value="GxxExxY"/>
</dbReference>
<evidence type="ECO:0000313" key="1">
    <source>
        <dbReference type="EMBL" id="TWT91125.1"/>
    </source>
</evidence>
<evidence type="ECO:0008006" key="3">
    <source>
        <dbReference type="Google" id="ProtNLM"/>
    </source>
</evidence>
<evidence type="ECO:0000313" key="2">
    <source>
        <dbReference type="Proteomes" id="UP000315440"/>
    </source>
</evidence>
<dbReference type="EMBL" id="SJPQ01000001">
    <property type="protein sequence ID" value="TWT91125.1"/>
    <property type="molecule type" value="Genomic_DNA"/>
</dbReference>
<dbReference type="NCBIfam" id="TIGR04256">
    <property type="entry name" value="GxxExxY"/>
    <property type="match status" value="1"/>
</dbReference>
<dbReference type="Proteomes" id="UP000315440">
    <property type="component" value="Unassembled WGS sequence"/>
</dbReference>
<accession>A0A5C5ZVH5</accession>
<gene>
    <name evidence="1" type="ORF">Mal64_15240</name>
</gene>
<name>A0A5C5ZVH5_9BACT</name>
<dbReference type="OrthoDB" id="9798792at2"/>
<dbReference type="AlphaFoldDB" id="A0A5C5ZVH5"/>
<organism evidence="1 2">
    <name type="scientific">Pseudobythopirellula maris</name>
    <dbReference type="NCBI Taxonomy" id="2527991"/>
    <lineage>
        <taxon>Bacteria</taxon>
        <taxon>Pseudomonadati</taxon>
        <taxon>Planctomycetota</taxon>
        <taxon>Planctomycetia</taxon>
        <taxon>Pirellulales</taxon>
        <taxon>Lacipirellulaceae</taxon>
        <taxon>Pseudobythopirellula</taxon>
    </lineage>
</organism>
<reference evidence="1 2" key="1">
    <citation type="submission" date="2019-02" db="EMBL/GenBank/DDBJ databases">
        <title>Deep-cultivation of Planctomycetes and their phenomic and genomic characterization uncovers novel biology.</title>
        <authorList>
            <person name="Wiegand S."/>
            <person name="Jogler M."/>
            <person name="Boedeker C."/>
            <person name="Pinto D."/>
            <person name="Vollmers J."/>
            <person name="Rivas-Marin E."/>
            <person name="Kohn T."/>
            <person name="Peeters S.H."/>
            <person name="Heuer A."/>
            <person name="Rast P."/>
            <person name="Oberbeckmann S."/>
            <person name="Bunk B."/>
            <person name="Jeske O."/>
            <person name="Meyerdierks A."/>
            <person name="Storesund J.E."/>
            <person name="Kallscheuer N."/>
            <person name="Luecker S."/>
            <person name="Lage O.M."/>
            <person name="Pohl T."/>
            <person name="Merkel B.J."/>
            <person name="Hornburger P."/>
            <person name="Mueller R.-W."/>
            <person name="Bruemmer F."/>
            <person name="Labrenz M."/>
            <person name="Spormann A.M."/>
            <person name="Op Den Camp H."/>
            <person name="Overmann J."/>
            <person name="Amann R."/>
            <person name="Jetten M.S.M."/>
            <person name="Mascher T."/>
            <person name="Medema M.H."/>
            <person name="Devos D.P."/>
            <person name="Kaster A.-K."/>
            <person name="Ovreas L."/>
            <person name="Rohde M."/>
            <person name="Galperin M.Y."/>
            <person name="Jogler C."/>
        </authorList>
    </citation>
    <scope>NUCLEOTIDE SEQUENCE [LARGE SCALE GENOMIC DNA]</scope>
    <source>
        <strain evidence="1 2">Mal64</strain>
    </source>
</reference>
<sequence length="133" mass="14927">MAATWGSINELCDIVRQSSYDLHSYLRHGHLEKVYENGLSGRLRKLGIEVKQQHPLPVLDEDGTVLGDYFADLFIEGVLIVELKACKSIVNEHIAQLLGYLRSSRMENGLLINFGAPTLYIKKYVLDAPDPSL</sequence>
<dbReference type="RefSeq" id="WP_146398587.1">
    <property type="nucleotide sequence ID" value="NZ_SJPQ01000001.1"/>
</dbReference>